<gene>
    <name evidence="2" type="ORF">HHK36_000549</name>
</gene>
<protein>
    <recommendedName>
        <fullName evidence="1">SWIB domain-containing protein</fullName>
    </recommendedName>
</protein>
<proteinExistence type="predicted"/>
<reference evidence="2 3" key="1">
    <citation type="submission" date="2020-04" db="EMBL/GenBank/DDBJ databases">
        <title>Plant Genome Project.</title>
        <authorList>
            <person name="Zhang R.-G."/>
        </authorList>
    </citation>
    <scope>NUCLEOTIDE SEQUENCE [LARGE SCALE GENOMIC DNA]</scope>
    <source>
        <strain evidence="2">YNK0</strain>
        <tissue evidence="2">Leaf</tissue>
    </source>
</reference>
<dbReference type="AlphaFoldDB" id="A0A834ZS48"/>
<name>A0A834ZS48_TETSI</name>
<evidence type="ECO:0000313" key="3">
    <source>
        <dbReference type="Proteomes" id="UP000655225"/>
    </source>
</evidence>
<feature type="domain" description="SWIB" evidence="1">
    <location>
        <begin position="44"/>
        <end position="144"/>
    </location>
</feature>
<dbReference type="SMART" id="SM00151">
    <property type="entry name" value="SWIB"/>
    <property type="match status" value="1"/>
</dbReference>
<accession>A0A834ZS48</accession>
<dbReference type="CDD" id="cd10567">
    <property type="entry name" value="SWIB-MDM2_like"/>
    <property type="match status" value="1"/>
</dbReference>
<dbReference type="PANTHER" id="PTHR13844">
    <property type="entry name" value="SWI/SNF-RELATED MATRIX-ASSOCIATED ACTIN-DEPENDENT REGULATOR OF CHROMATIN SUBFAMILY D"/>
    <property type="match status" value="1"/>
</dbReference>
<dbReference type="OrthoDB" id="10251073at2759"/>
<dbReference type="Pfam" id="PF02201">
    <property type="entry name" value="SWIB"/>
    <property type="match status" value="2"/>
</dbReference>
<evidence type="ECO:0000259" key="1">
    <source>
        <dbReference type="SMART" id="SM00151"/>
    </source>
</evidence>
<dbReference type="Gene3D" id="1.10.245.10">
    <property type="entry name" value="SWIB/MDM2 domain"/>
    <property type="match status" value="1"/>
</dbReference>
<organism evidence="2 3">
    <name type="scientific">Tetracentron sinense</name>
    <name type="common">Spur-leaf</name>
    <dbReference type="NCBI Taxonomy" id="13715"/>
    <lineage>
        <taxon>Eukaryota</taxon>
        <taxon>Viridiplantae</taxon>
        <taxon>Streptophyta</taxon>
        <taxon>Embryophyta</taxon>
        <taxon>Tracheophyta</taxon>
        <taxon>Spermatophyta</taxon>
        <taxon>Magnoliopsida</taxon>
        <taxon>Trochodendrales</taxon>
        <taxon>Trochodendraceae</taxon>
        <taxon>Tetracentron</taxon>
    </lineage>
</organism>
<dbReference type="InterPro" id="IPR036885">
    <property type="entry name" value="SWIB_MDM2_dom_sf"/>
</dbReference>
<dbReference type="EMBL" id="JABCRI010000001">
    <property type="protein sequence ID" value="KAF8412580.1"/>
    <property type="molecule type" value="Genomic_DNA"/>
</dbReference>
<comment type="caution">
    <text evidence="2">The sequence shown here is derived from an EMBL/GenBank/DDBJ whole genome shotgun (WGS) entry which is preliminary data.</text>
</comment>
<dbReference type="Proteomes" id="UP000655225">
    <property type="component" value="Unassembled WGS sequence"/>
</dbReference>
<dbReference type="InterPro" id="IPR003121">
    <property type="entry name" value="SWIB_MDM2_domain"/>
</dbReference>
<dbReference type="SUPFAM" id="SSF47592">
    <property type="entry name" value="SWIB/MDM2 domain"/>
    <property type="match status" value="1"/>
</dbReference>
<dbReference type="OMA" id="NKREIYC"/>
<sequence length="144" mass="15638">MYSSRVFRGCRALMAAAKAGTRASAPTASAAATKPRILSRPNGIMKAVAVSPALRKFLGVPEVSRTDAVKKIWEYIKLNNLQVSLSLSLNPSDHIDATISLLPNPANKREILCDGKLKTIFDGKDKVGFLEISRLLSCHFVKTN</sequence>
<keyword evidence="3" id="KW-1185">Reference proteome</keyword>
<evidence type="ECO:0000313" key="2">
    <source>
        <dbReference type="EMBL" id="KAF8412580.1"/>
    </source>
</evidence>
<dbReference type="InterPro" id="IPR019835">
    <property type="entry name" value="SWIB_domain"/>
</dbReference>